<evidence type="ECO:0000256" key="10">
    <source>
        <dbReference type="PROSITE-ProRule" id="PRU01355"/>
    </source>
</evidence>
<evidence type="ECO:0000256" key="6">
    <source>
        <dbReference type="PIRSR" id="PIRSR601548-2"/>
    </source>
</evidence>
<dbReference type="PRINTS" id="PR00791">
    <property type="entry name" value="PEPDIPTASEA"/>
</dbReference>
<keyword evidence="11" id="KW-0378">Hydrolase</keyword>
<feature type="signal peptide" evidence="12">
    <location>
        <begin position="1"/>
        <end position="26"/>
    </location>
</feature>
<dbReference type="GO" id="GO:0004180">
    <property type="term" value="F:carboxypeptidase activity"/>
    <property type="evidence" value="ECO:0007669"/>
    <property type="project" value="UniProtKB-KW"/>
</dbReference>
<dbReference type="GO" id="GO:0005886">
    <property type="term" value="C:plasma membrane"/>
    <property type="evidence" value="ECO:0007669"/>
    <property type="project" value="TreeGrafter"/>
</dbReference>
<dbReference type="PROSITE" id="PS52011">
    <property type="entry name" value="PEPTIDASE_M2"/>
    <property type="match status" value="1"/>
</dbReference>
<gene>
    <name evidence="13" type="ORF">NQ318_008600</name>
</gene>
<dbReference type="GO" id="GO:0008237">
    <property type="term" value="F:metallopeptidase activity"/>
    <property type="evidence" value="ECO:0007669"/>
    <property type="project" value="UniProtKB-KW"/>
</dbReference>
<dbReference type="PANTHER" id="PTHR10514">
    <property type="entry name" value="ANGIOTENSIN-CONVERTING ENZYME"/>
    <property type="match status" value="1"/>
</dbReference>
<evidence type="ECO:0000256" key="11">
    <source>
        <dbReference type="RuleBase" id="RU361144"/>
    </source>
</evidence>
<evidence type="ECO:0000313" key="14">
    <source>
        <dbReference type="Proteomes" id="UP001162162"/>
    </source>
</evidence>
<feature type="disulfide bond" evidence="8">
    <location>
        <begin position="151"/>
        <end position="164"/>
    </location>
</feature>
<feature type="chain" id="PRO_5043877465" description="Angiotensin-converting enzyme" evidence="12">
    <location>
        <begin position="27"/>
        <end position="588"/>
    </location>
</feature>
<keyword evidence="2 12" id="KW-0732">Signal</keyword>
<keyword evidence="4 5" id="KW-0325">Glycoprotein</keyword>
<reference evidence="13" key="1">
    <citation type="journal article" date="2023" name="Insect Mol. Biol.">
        <title>Genome sequencing provides insights into the evolution of gene families encoding plant cell wall-degrading enzymes in longhorned beetles.</title>
        <authorList>
            <person name="Shin N.R."/>
            <person name="Okamura Y."/>
            <person name="Kirsch R."/>
            <person name="Pauchet Y."/>
        </authorList>
    </citation>
    <scope>NUCLEOTIDE SEQUENCE</scope>
    <source>
        <strain evidence="13">AMC_N1</strain>
    </source>
</reference>
<dbReference type="Pfam" id="PF01401">
    <property type="entry name" value="Peptidase_M2"/>
    <property type="match status" value="1"/>
</dbReference>
<dbReference type="GO" id="GO:0046872">
    <property type="term" value="F:metal ion binding"/>
    <property type="evidence" value="ECO:0007669"/>
    <property type="project" value="UniProtKB-KW"/>
</dbReference>
<comment type="cofactor">
    <cofactor evidence="11">
        <name>Zn(2+)</name>
        <dbReference type="ChEBI" id="CHEBI:29105"/>
    </cofactor>
    <text evidence="11">Binds 1 zinc ion per subunit.</text>
</comment>
<feature type="disulfide bond" evidence="8">
    <location>
        <begin position="506"/>
        <end position="518"/>
    </location>
</feature>
<dbReference type="GO" id="GO:0008241">
    <property type="term" value="F:peptidyl-dipeptidase activity"/>
    <property type="evidence" value="ECO:0007669"/>
    <property type="project" value="InterPro"/>
</dbReference>
<keyword evidence="3 8" id="KW-1015">Disulfide bond</keyword>
<keyword evidence="7 11" id="KW-0479">Metal-binding</keyword>
<feature type="binding site" evidence="6">
    <location>
        <position position="231"/>
    </location>
    <ligand>
        <name>chloride</name>
        <dbReference type="ChEBI" id="CHEBI:17996"/>
        <label>1</label>
    </ligand>
</feature>
<keyword evidence="11" id="KW-0121">Carboxypeptidase</keyword>
<dbReference type="EMBL" id="JAPWTK010000036">
    <property type="protein sequence ID" value="KAJ8955728.1"/>
    <property type="molecule type" value="Genomic_DNA"/>
</dbReference>
<keyword evidence="7 11" id="KW-0862">Zinc</keyword>
<protein>
    <recommendedName>
        <fullName evidence="11">Angiotensin-converting enzyme</fullName>
        <ecNumber evidence="11">3.4.-.-</ecNumber>
    </recommendedName>
</protein>
<dbReference type="EC" id="3.4.-.-" evidence="11"/>
<evidence type="ECO:0000256" key="8">
    <source>
        <dbReference type="PIRSR" id="PIRSR601548-4"/>
    </source>
</evidence>
<evidence type="ECO:0000256" key="4">
    <source>
        <dbReference type="ARBA" id="ARBA00023180"/>
    </source>
</evidence>
<dbReference type="GO" id="GO:0006508">
    <property type="term" value="P:proteolysis"/>
    <property type="evidence" value="ECO:0007669"/>
    <property type="project" value="UniProtKB-KW"/>
</dbReference>
<evidence type="ECO:0000256" key="3">
    <source>
        <dbReference type="ARBA" id="ARBA00023157"/>
    </source>
</evidence>
<evidence type="ECO:0000256" key="1">
    <source>
        <dbReference type="ARBA" id="ARBA00008139"/>
    </source>
</evidence>
<organism evidence="13 14">
    <name type="scientific">Aromia moschata</name>
    <dbReference type="NCBI Taxonomy" id="1265417"/>
    <lineage>
        <taxon>Eukaryota</taxon>
        <taxon>Metazoa</taxon>
        <taxon>Ecdysozoa</taxon>
        <taxon>Arthropoda</taxon>
        <taxon>Hexapoda</taxon>
        <taxon>Insecta</taxon>
        <taxon>Pterygota</taxon>
        <taxon>Neoptera</taxon>
        <taxon>Endopterygota</taxon>
        <taxon>Coleoptera</taxon>
        <taxon>Polyphaga</taxon>
        <taxon>Cucujiformia</taxon>
        <taxon>Chrysomeloidea</taxon>
        <taxon>Cerambycidae</taxon>
        <taxon>Cerambycinae</taxon>
        <taxon>Callichromatini</taxon>
        <taxon>Aromia</taxon>
    </lineage>
</organism>
<evidence type="ECO:0000256" key="5">
    <source>
        <dbReference type="PIRSR" id="PIRSR601548-10"/>
    </source>
</evidence>
<dbReference type="InterPro" id="IPR001548">
    <property type="entry name" value="Peptidase_M2"/>
</dbReference>
<keyword evidence="11" id="KW-0645">Protease</keyword>
<name>A0AAV8YXV9_9CUCU</name>
<comment type="caution">
    <text evidence="13">The sequence shown here is derived from an EMBL/GenBank/DDBJ whole genome shotgun (WGS) entry which is preliminary data.</text>
</comment>
<evidence type="ECO:0000256" key="12">
    <source>
        <dbReference type="SAM" id="SignalP"/>
    </source>
</evidence>
<dbReference type="PANTHER" id="PTHR10514:SF45">
    <property type="entry name" value="ANGIOTENSIN-CONVERTING ENZYME"/>
    <property type="match status" value="1"/>
</dbReference>
<dbReference type="SUPFAM" id="SSF55486">
    <property type="entry name" value="Metalloproteases ('zincins'), catalytic domain"/>
    <property type="match status" value="1"/>
</dbReference>
<keyword evidence="11" id="KW-0482">Metalloprotease</keyword>
<comment type="similarity">
    <text evidence="1 10 11">Belongs to the peptidase M2 family.</text>
</comment>
<dbReference type="CDD" id="cd06461">
    <property type="entry name" value="M2_ACE"/>
    <property type="match status" value="1"/>
</dbReference>
<proteinExistence type="inferred from homology"/>
<sequence>MITAPCTSVQLALLAIVAFCGQEVLCISDVRLVQGTNINLAEATQFLRDYEDEASNVCFRVTSAQWAYSTNMTDLNKRRMMEEHSIKAKFEKVSWRKAVVFDWTRIPDATARRELRMLTTNTRASLPDEKYNEIYHLIAEMKDIYTNILICPYKPTGYSDQVYCDLVLEPDVKRIMAFSRNSLELTHIWKEWHDKVGPQMRNRFMRYVELANQAARINGFLDAGEEMRYIYEDSDFENELAESFQKLQPLYKHLLTFVRKKLLQRYGPNVIRPDGPLPAHVLGNLWAQDWSNIADIVMPYQEYKNMDVTSEMLHQGFTSLRIFQMAEEFYTSIGLKPMPPEFWRYSMLEKPGGRKVQCTASAWDFCNKIDFRNGANPGFHEGVANAITLSVFNPIHMKRVGLFHNNTEIFESNINFLMLMALKKVAYAPFAYLVDQWRYDIFENGVGKMNSIWWDLRLRLQGIVPPVPRLETHFDAASKRHIPADIPYIRYYVALLLEFQIHDAMCEAAGHDGPLHTCDIYRSREAGRVLIDILKVGKARHWKDIIRMLTKGKSDRISADAMINYFEPLLLWLQGQNRGEKNNRMDNI</sequence>
<keyword evidence="14" id="KW-1185">Reference proteome</keyword>
<dbReference type="Proteomes" id="UP001162162">
    <property type="component" value="Unassembled WGS sequence"/>
</dbReference>
<evidence type="ECO:0000313" key="13">
    <source>
        <dbReference type="EMBL" id="KAJ8955728.1"/>
    </source>
</evidence>
<evidence type="ECO:0000256" key="9">
    <source>
        <dbReference type="PIRSR" id="PIRSR601548-8"/>
    </source>
</evidence>
<feature type="binding site" evidence="9">
    <location>
        <position position="381"/>
    </location>
    <ligand>
        <name>Zn(2+)</name>
        <dbReference type="ChEBI" id="CHEBI:29105"/>
        <label>2</label>
        <note>catalytic</note>
    </ligand>
</feature>
<evidence type="ECO:0000256" key="7">
    <source>
        <dbReference type="PIRSR" id="PIRSR601548-3"/>
    </source>
</evidence>
<dbReference type="AlphaFoldDB" id="A0AAV8YXV9"/>
<feature type="glycosylation site" description="N-linked (GlcNAc...) asparagine" evidence="5">
    <location>
        <position position="71"/>
    </location>
</feature>
<comment type="caution">
    <text evidence="10">Lacks conserved residue(s) required for the propagation of feature annotation.</text>
</comment>
<feature type="binding site" evidence="7">
    <location>
        <position position="381"/>
    </location>
    <ligand>
        <name>Zn(2+)</name>
        <dbReference type="ChEBI" id="CHEBI:29105"/>
        <label>1</label>
        <note>catalytic</note>
    </ligand>
</feature>
<feature type="binding site" evidence="6">
    <location>
        <position position="490"/>
    </location>
    <ligand>
        <name>chloride</name>
        <dbReference type="ChEBI" id="CHEBI:17996"/>
        <label>1</label>
    </ligand>
</feature>
<accession>A0AAV8YXV9</accession>
<evidence type="ECO:0000256" key="2">
    <source>
        <dbReference type="ARBA" id="ARBA00022729"/>
    </source>
</evidence>